<evidence type="ECO:0000313" key="2">
    <source>
        <dbReference type="EMBL" id="SDP97298.1"/>
    </source>
</evidence>
<dbReference type="GO" id="GO:0032259">
    <property type="term" value="P:methylation"/>
    <property type="evidence" value="ECO:0007669"/>
    <property type="project" value="UniProtKB-KW"/>
</dbReference>
<keyword evidence="3" id="KW-1185">Reference proteome</keyword>
<gene>
    <name evidence="2" type="ORF">SAMN04487905_1255</name>
</gene>
<keyword evidence="2" id="KW-0808">Transferase</keyword>
<feature type="domain" description="Methyltransferase" evidence="1">
    <location>
        <begin position="83"/>
        <end position="170"/>
    </location>
</feature>
<protein>
    <submittedName>
        <fullName evidence="2">Methyltransferase domain-containing protein</fullName>
    </submittedName>
</protein>
<dbReference type="Pfam" id="PF13649">
    <property type="entry name" value="Methyltransf_25"/>
    <property type="match status" value="1"/>
</dbReference>
<dbReference type="InterPro" id="IPR041698">
    <property type="entry name" value="Methyltransf_25"/>
</dbReference>
<dbReference type="EMBL" id="FNJR01000025">
    <property type="protein sequence ID" value="SDP97298.1"/>
    <property type="molecule type" value="Genomic_DNA"/>
</dbReference>
<keyword evidence="2" id="KW-0489">Methyltransferase</keyword>
<evidence type="ECO:0000259" key="1">
    <source>
        <dbReference type="Pfam" id="PF13649"/>
    </source>
</evidence>
<sequence length="252" mass="27106">MDEALDATRRTTARPSGTNTIADVYGQAYLRVERTGGKRGLTWLVYELEDGTSYSEDAADYFHGPERWFRADVLACELVRGRVLDLGCGVGRHASELMAAGHDLVGLDVSPAAVAIARGRGVDARLGDLFDLPENLGGFDTFLLLGINLALLCSSADCGAVLSHLAVMAKSGARILGSDVSALGAGRGIRFRARFQTGAELGEWSEWGSVQYGTPSEKLHELVRGTGWRVVEYHYPQDTADGSFAVELRLAN</sequence>
<dbReference type="PANTHER" id="PTHR43464:SF23">
    <property type="entry name" value="JUVENILE HORMONE ACID O-METHYLTRANSFERASE"/>
    <property type="match status" value="1"/>
</dbReference>
<dbReference type="Gene3D" id="3.40.50.150">
    <property type="entry name" value="Vaccinia Virus protein VP39"/>
    <property type="match status" value="1"/>
</dbReference>
<dbReference type="AlphaFoldDB" id="A0A1H0X2W0"/>
<evidence type="ECO:0000313" key="3">
    <source>
        <dbReference type="Proteomes" id="UP000199497"/>
    </source>
</evidence>
<dbReference type="RefSeq" id="WP_092604710.1">
    <property type="nucleotide sequence ID" value="NZ_FNJR01000025.1"/>
</dbReference>
<organism evidence="2 3">
    <name type="scientific">Actinopolyspora xinjiangensis</name>
    <dbReference type="NCBI Taxonomy" id="405564"/>
    <lineage>
        <taxon>Bacteria</taxon>
        <taxon>Bacillati</taxon>
        <taxon>Actinomycetota</taxon>
        <taxon>Actinomycetes</taxon>
        <taxon>Actinopolysporales</taxon>
        <taxon>Actinopolysporaceae</taxon>
        <taxon>Actinopolyspora</taxon>
    </lineage>
</organism>
<name>A0A1H0X2W0_9ACTN</name>
<dbReference type="OrthoDB" id="279734at2"/>
<reference evidence="3" key="1">
    <citation type="submission" date="2016-10" db="EMBL/GenBank/DDBJ databases">
        <authorList>
            <person name="Varghese N."/>
            <person name="Submissions S."/>
        </authorList>
    </citation>
    <scope>NUCLEOTIDE SEQUENCE [LARGE SCALE GENOMIC DNA]</scope>
    <source>
        <strain evidence="3">DSM 46732</strain>
    </source>
</reference>
<dbReference type="SUPFAM" id="SSF53335">
    <property type="entry name" value="S-adenosyl-L-methionine-dependent methyltransferases"/>
    <property type="match status" value="1"/>
</dbReference>
<dbReference type="STRING" id="405564.SAMN04487905_1255"/>
<dbReference type="CDD" id="cd02440">
    <property type="entry name" value="AdoMet_MTases"/>
    <property type="match status" value="1"/>
</dbReference>
<dbReference type="InterPro" id="IPR029063">
    <property type="entry name" value="SAM-dependent_MTases_sf"/>
</dbReference>
<dbReference type="GO" id="GO:0010420">
    <property type="term" value="F:polyprenyldihydroxybenzoate methyltransferase activity"/>
    <property type="evidence" value="ECO:0007669"/>
    <property type="project" value="TreeGrafter"/>
</dbReference>
<proteinExistence type="predicted"/>
<accession>A0A1H0X2W0</accession>
<dbReference type="Proteomes" id="UP000199497">
    <property type="component" value="Unassembled WGS sequence"/>
</dbReference>
<dbReference type="PANTHER" id="PTHR43464">
    <property type="entry name" value="METHYLTRANSFERASE"/>
    <property type="match status" value="1"/>
</dbReference>